<gene>
    <name evidence="2" type="ORF">H9645_13060</name>
</gene>
<protein>
    <submittedName>
        <fullName evidence="2">Histidine phosphatase family protein</fullName>
    </submittedName>
</protein>
<dbReference type="SMART" id="SM00855">
    <property type="entry name" value="PGAM"/>
    <property type="match status" value="1"/>
</dbReference>
<feature type="chain" id="PRO_5045361483" evidence="1">
    <location>
        <begin position="22"/>
        <end position="178"/>
    </location>
</feature>
<dbReference type="SUPFAM" id="SSF53254">
    <property type="entry name" value="Phosphoglycerate mutase-like"/>
    <property type="match status" value="1"/>
</dbReference>
<dbReference type="InterPro" id="IPR029033">
    <property type="entry name" value="His_PPase_superfam"/>
</dbReference>
<organism evidence="2 3">
    <name type="scientific">Luteimonas colneyensis</name>
    <dbReference type="NCBI Taxonomy" id="2762230"/>
    <lineage>
        <taxon>Bacteria</taxon>
        <taxon>Pseudomonadati</taxon>
        <taxon>Pseudomonadota</taxon>
        <taxon>Gammaproteobacteria</taxon>
        <taxon>Lysobacterales</taxon>
        <taxon>Lysobacteraceae</taxon>
        <taxon>Luteimonas</taxon>
    </lineage>
</organism>
<accession>A0ABR8ULR7</accession>
<sequence>MRSALLATLAFVAAASPASFATGPVGIVGPPPTPLTIVVVRHAEKASDTARDPELSDAGHARARALAAALRDEPLVAAWSSDFRRTRQTAAPAAQAHGLDVRTYDAALPAEEFARQLRRANDSGFVLVVGHSNTVPGIVAALCGCEVDPIDESVYGGRYDVRFDADGRATLTVSHFPA</sequence>
<comment type="caution">
    <text evidence="2">The sequence shown here is derived from an EMBL/GenBank/DDBJ whole genome shotgun (WGS) entry which is preliminary data.</text>
</comment>
<dbReference type="EMBL" id="JACSQJ010000009">
    <property type="protein sequence ID" value="MBD7988961.1"/>
    <property type="molecule type" value="Genomic_DNA"/>
</dbReference>
<dbReference type="Proteomes" id="UP000647183">
    <property type="component" value="Unassembled WGS sequence"/>
</dbReference>
<dbReference type="InterPro" id="IPR013078">
    <property type="entry name" value="His_Pase_superF_clade-1"/>
</dbReference>
<name>A0ABR8ULR7_9GAMM</name>
<dbReference type="Gene3D" id="3.40.50.1240">
    <property type="entry name" value="Phosphoglycerate mutase-like"/>
    <property type="match status" value="1"/>
</dbReference>
<evidence type="ECO:0000313" key="3">
    <source>
        <dbReference type="Proteomes" id="UP000647183"/>
    </source>
</evidence>
<dbReference type="CDD" id="cd07067">
    <property type="entry name" value="HP_PGM_like"/>
    <property type="match status" value="1"/>
</dbReference>
<feature type="signal peptide" evidence="1">
    <location>
        <begin position="1"/>
        <end position="21"/>
    </location>
</feature>
<reference evidence="2 3" key="1">
    <citation type="submission" date="2020-08" db="EMBL/GenBank/DDBJ databases">
        <title>A Genomic Blueprint of the Chicken Gut Microbiome.</title>
        <authorList>
            <person name="Gilroy R."/>
            <person name="Ravi A."/>
            <person name="Getino M."/>
            <person name="Pursley I."/>
            <person name="Horton D.L."/>
            <person name="Alikhan N.-F."/>
            <person name="Baker D."/>
            <person name="Gharbi K."/>
            <person name="Hall N."/>
            <person name="Watson M."/>
            <person name="Adriaenssens E.M."/>
            <person name="Foster-Nyarko E."/>
            <person name="Jarju S."/>
            <person name="Secka A."/>
            <person name="Antonio M."/>
            <person name="Oren A."/>
            <person name="Chaudhuri R."/>
            <person name="La Ragione R.M."/>
            <person name="Hildebrand F."/>
            <person name="Pallen M.J."/>
        </authorList>
    </citation>
    <scope>NUCLEOTIDE SEQUENCE [LARGE SCALE GENOMIC DNA]</scope>
    <source>
        <strain evidence="2 3">Sa2BVA3</strain>
    </source>
</reference>
<proteinExistence type="predicted"/>
<evidence type="ECO:0000313" key="2">
    <source>
        <dbReference type="EMBL" id="MBD7988961.1"/>
    </source>
</evidence>
<evidence type="ECO:0000256" key="1">
    <source>
        <dbReference type="SAM" id="SignalP"/>
    </source>
</evidence>
<dbReference type="RefSeq" id="WP_191730124.1">
    <property type="nucleotide sequence ID" value="NZ_JACSQJ010000009.1"/>
</dbReference>
<keyword evidence="3" id="KW-1185">Reference proteome</keyword>
<keyword evidence="1" id="KW-0732">Signal</keyword>
<dbReference type="Pfam" id="PF00300">
    <property type="entry name" value="His_Phos_1"/>
    <property type="match status" value="1"/>
</dbReference>